<accession>A0A285GCX9</accession>
<gene>
    <name evidence="2" type="ORF">SAMN06265827_106159</name>
</gene>
<dbReference type="NCBIfam" id="NF033503">
    <property type="entry name" value="LarB"/>
    <property type="match status" value="1"/>
</dbReference>
<organism evidence="2 3">
    <name type="scientific">Orenia metallireducens</name>
    <dbReference type="NCBI Taxonomy" id="1413210"/>
    <lineage>
        <taxon>Bacteria</taxon>
        <taxon>Bacillati</taxon>
        <taxon>Bacillota</taxon>
        <taxon>Clostridia</taxon>
        <taxon>Halanaerobiales</taxon>
        <taxon>Halobacteroidaceae</taxon>
        <taxon>Orenia</taxon>
    </lineage>
</organism>
<evidence type="ECO:0000259" key="1">
    <source>
        <dbReference type="SMART" id="SM01001"/>
    </source>
</evidence>
<dbReference type="InterPro" id="IPR000031">
    <property type="entry name" value="PurE_dom"/>
</dbReference>
<keyword evidence="3" id="KW-1185">Reference proteome</keyword>
<evidence type="ECO:0000313" key="2">
    <source>
        <dbReference type="EMBL" id="SNY21268.1"/>
    </source>
</evidence>
<dbReference type="InterPro" id="IPR039476">
    <property type="entry name" value="P2CMN_synthase_LarB"/>
</dbReference>
<protein>
    <recommendedName>
        <fullName evidence="1">PurE domain-containing protein</fullName>
    </recommendedName>
</protein>
<name>A0A285GCX9_9FIRM</name>
<dbReference type="GO" id="GO:0006189">
    <property type="term" value="P:'de novo' IMP biosynthetic process"/>
    <property type="evidence" value="ECO:0007669"/>
    <property type="project" value="InterPro"/>
</dbReference>
<dbReference type="PANTHER" id="PTHR43064:SF1">
    <property type="entry name" value="SLL1489 PROTEIN"/>
    <property type="match status" value="1"/>
</dbReference>
<dbReference type="Pfam" id="PF00731">
    <property type="entry name" value="AIRC"/>
    <property type="match status" value="1"/>
</dbReference>
<dbReference type="GO" id="GO:0016787">
    <property type="term" value="F:hydrolase activity"/>
    <property type="evidence" value="ECO:0007669"/>
    <property type="project" value="InterPro"/>
</dbReference>
<feature type="domain" description="PurE" evidence="1">
    <location>
        <begin position="119"/>
        <end position="251"/>
    </location>
</feature>
<dbReference type="Gene3D" id="3.40.50.1970">
    <property type="match status" value="1"/>
</dbReference>
<dbReference type="Proteomes" id="UP000219573">
    <property type="component" value="Unassembled WGS sequence"/>
</dbReference>
<dbReference type="SMART" id="SM01001">
    <property type="entry name" value="AIRC"/>
    <property type="match status" value="1"/>
</dbReference>
<dbReference type="PANTHER" id="PTHR43064">
    <property type="entry name" value="PHOSPHORIBOSYLAMINOIMIDAZOLE CARBOXYLASE-RELATED"/>
    <property type="match status" value="1"/>
</dbReference>
<sequence length="258" mass="27714">MKKEDIKSILEGIKDGNLSIDNAMTKLNDLPFEDLGYAKIDHHRGLRNGYPEVIYCEGKSVEHIKGIVAKMLERNNNVLATRANEEIYEGLKEITEDLEYYSAARIIVVKQREIEKTKSKILVVTGGTSDIPVAEEAAITAEVMGNSVERLYDVGVAGIHRLLSNRNKLNEASVIITVAGMEGALASVVGGLVDKPVIAVPTSVGYGAHFNGLATLLAMLNSCASGIGVVNIDNGFGAAYLASSINQQLERAVKGSQE</sequence>
<dbReference type="OrthoDB" id="9782511at2"/>
<dbReference type="EMBL" id="OBDZ01000006">
    <property type="protein sequence ID" value="SNY21268.1"/>
    <property type="molecule type" value="Genomic_DNA"/>
</dbReference>
<dbReference type="STRING" id="1413210.U472_04155"/>
<dbReference type="RefSeq" id="WP_097017180.1">
    <property type="nucleotide sequence ID" value="NZ_OBDZ01000006.1"/>
</dbReference>
<dbReference type="AlphaFoldDB" id="A0A285GCX9"/>
<dbReference type="SUPFAM" id="SSF52255">
    <property type="entry name" value="N5-CAIR mutase (phosphoribosylaminoimidazole carboxylase, PurE)"/>
    <property type="match status" value="1"/>
</dbReference>
<reference evidence="3" key="1">
    <citation type="submission" date="2017-09" db="EMBL/GenBank/DDBJ databases">
        <authorList>
            <person name="Varghese N."/>
            <person name="Submissions S."/>
        </authorList>
    </citation>
    <scope>NUCLEOTIDE SEQUENCE [LARGE SCALE GENOMIC DNA]</scope>
    <source>
        <strain evidence="3">MSL47</strain>
    </source>
</reference>
<evidence type="ECO:0000313" key="3">
    <source>
        <dbReference type="Proteomes" id="UP000219573"/>
    </source>
</evidence>
<proteinExistence type="predicted"/>